<protein>
    <submittedName>
        <fullName evidence="3">Uncharacterized protein</fullName>
    </submittedName>
</protein>
<feature type="repeat" description="TPR" evidence="1">
    <location>
        <begin position="350"/>
        <end position="383"/>
    </location>
</feature>
<dbReference type="PROSITE" id="PS50005">
    <property type="entry name" value="TPR"/>
    <property type="match status" value="1"/>
</dbReference>
<accession>A0AAD6LMS0</accession>
<gene>
    <name evidence="3" type="ORF">NC653_034430</name>
</gene>
<dbReference type="InterPro" id="IPR011990">
    <property type="entry name" value="TPR-like_helical_dom_sf"/>
</dbReference>
<dbReference type="PANTHER" id="PTHR47682:SF1">
    <property type="entry name" value="TETRATRICOPEPTIDE REPEAT (TPR)-CONTAINING PROTEIN"/>
    <property type="match status" value="1"/>
</dbReference>
<dbReference type="SUPFAM" id="SSF52833">
    <property type="entry name" value="Thioredoxin-like"/>
    <property type="match status" value="1"/>
</dbReference>
<reference evidence="3" key="1">
    <citation type="journal article" date="2023" name="Mol. Ecol. Resour.">
        <title>Chromosome-level genome assembly of a triploid poplar Populus alba 'Berolinensis'.</title>
        <authorList>
            <person name="Chen S."/>
            <person name="Yu Y."/>
            <person name="Wang X."/>
            <person name="Wang S."/>
            <person name="Zhang T."/>
            <person name="Zhou Y."/>
            <person name="He R."/>
            <person name="Meng N."/>
            <person name="Wang Y."/>
            <person name="Liu W."/>
            <person name="Liu Z."/>
            <person name="Liu J."/>
            <person name="Guo Q."/>
            <person name="Huang H."/>
            <person name="Sederoff R.R."/>
            <person name="Wang G."/>
            <person name="Qu G."/>
            <person name="Chen S."/>
        </authorList>
    </citation>
    <scope>NUCLEOTIDE SEQUENCE</scope>
    <source>
        <strain evidence="3">SC-2020</strain>
    </source>
</reference>
<evidence type="ECO:0000256" key="1">
    <source>
        <dbReference type="PROSITE-ProRule" id="PRU00339"/>
    </source>
</evidence>
<evidence type="ECO:0000313" key="4">
    <source>
        <dbReference type="Proteomes" id="UP001164929"/>
    </source>
</evidence>
<dbReference type="AlphaFoldDB" id="A0AAD6LMS0"/>
<evidence type="ECO:0000313" key="3">
    <source>
        <dbReference type="EMBL" id="KAJ6969870.1"/>
    </source>
</evidence>
<evidence type="ECO:0000256" key="2">
    <source>
        <dbReference type="SAM" id="MobiDB-lite"/>
    </source>
</evidence>
<dbReference type="Gene3D" id="3.40.30.10">
    <property type="entry name" value="Glutaredoxin"/>
    <property type="match status" value="1"/>
</dbReference>
<dbReference type="CDD" id="cd02980">
    <property type="entry name" value="TRX_Fd_family"/>
    <property type="match status" value="1"/>
</dbReference>
<comment type="caution">
    <text evidence="3">The sequence shown here is derived from an EMBL/GenBank/DDBJ whole genome shotgun (WGS) entry which is preliminary data.</text>
</comment>
<organism evidence="3 4">
    <name type="scientific">Populus alba x Populus x berolinensis</name>
    <dbReference type="NCBI Taxonomy" id="444605"/>
    <lineage>
        <taxon>Eukaryota</taxon>
        <taxon>Viridiplantae</taxon>
        <taxon>Streptophyta</taxon>
        <taxon>Embryophyta</taxon>
        <taxon>Tracheophyta</taxon>
        <taxon>Spermatophyta</taxon>
        <taxon>Magnoliopsida</taxon>
        <taxon>eudicotyledons</taxon>
        <taxon>Gunneridae</taxon>
        <taxon>Pentapetalae</taxon>
        <taxon>rosids</taxon>
        <taxon>fabids</taxon>
        <taxon>Malpighiales</taxon>
        <taxon>Salicaceae</taxon>
        <taxon>Saliceae</taxon>
        <taxon>Populus</taxon>
    </lineage>
</organism>
<dbReference type="SUPFAM" id="SSF48452">
    <property type="entry name" value="TPR-like"/>
    <property type="match status" value="1"/>
</dbReference>
<sequence>MNLTLPYKQNPLLHSPILLTQTSQNPPILFQLPTNQRPRISRKKPIFRIYSSTNANGSDGFSWLILTRSVRLGTERFLLKLGESVKKETGFDVEGGNVKVGEFVERIKGDIKKGDAAFTRFRTRIPLLSEMMMMAVVLEGTHSFLPNSNQYILWFPPSPPSPPTTTNQKPLSTPPGVSKRHRTRLTKAAAAETQEVRVCTNRTCRKQGSFQTLEVVTDLAPPDITVKSSGCLGRCGSGPNVALLPQGIIVNHCGTAAKAAQFMATAANVSDGNISKSLEALALRKTAQAEFDLANFSKADELLSLAIDLQPFGGIHIMYKYRSLARLAMRNYSGALEDAREALRLAPRYLEAYMCEGDVFMAMEEYDAAEKSYLTCLQIDPSIRRSKSFKTRVEKLNEKLTAANMPLNQHG</sequence>
<name>A0AAD6LMS0_9ROSI</name>
<dbReference type="Proteomes" id="UP001164929">
    <property type="component" value="Chromosome 15"/>
</dbReference>
<keyword evidence="4" id="KW-1185">Reference proteome</keyword>
<dbReference type="EMBL" id="JAQIZT010000015">
    <property type="protein sequence ID" value="KAJ6969870.1"/>
    <property type="molecule type" value="Genomic_DNA"/>
</dbReference>
<dbReference type="PANTHER" id="PTHR47682">
    <property type="entry name" value="TETRATRICOPEPTIDE REPEAT (TPR)-CONTAINING PROTEIN"/>
    <property type="match status" value="1"/>
</dbReference>
<keyword evidence="1" id="KW-0802">TPR repeat</keyword>
<dbReference type="InterPro" id="IPR036249">
    <property type="entry name" value="Thioredoxin-like_sf"/>
</dbReference>
<dbReference type="Gene3D" id="1.25.40.10">
    <property type="entry name" value="Tetratricopeptide repeat domain"/>
    <property type="match status" value="1"/>
</dbReference>
<dbReference type="SMART" id="SM00028">
    <property type="entry name" value="TPR"/>
    <property type="match status" value="3"/>
</dbReference>
<feature type="region of interest" description="Disordered" evidence="2">
    <location>
        <begin position="157"/>
        <end position="182"/>
    </location>
</feature>
<dbReference type="InterPro" id="IPR019734">
    <property type="entry name" value="TPR_rpt"/>
</dbReference>
<proteinExistence type="predicted"/>